<dbReference type="OrthoDB" id="176845at2"/>
<dbReference type="InterPro" id="IPR022376">
    <property type="entry name" value="PQQ_CXXCW"/>
</dbReference>
<feature type="signal peptide" evidence="1">
    <location>
        <begin position="1"/>
        <end position="27"/>
    </location>
</feature>
<protein>
    <submittedName>
        <fullName evidence="3">PQQ-dependent catabolism-associated CXXCW motif protein</fullName>
    </submittedName>
</protein>
<dbReference type="PROSITE" id="PS50206">
    <property type="entry name" value="RHODANESE_3"/>
    <property type="match status" value="1"/>
</dbReference>
<keyword evidence="4" id="KW-1185">Reference proteome</keyword>
<dbReference type="InterPro" id="IPR001763">
    <property type="entry name" value="Rhodanese-like_dom"/>
</dbReference>
<dbReference type="Gene3D" id="3.40.250.10">
    <property type="entry name" value="Rhodanese-like domain"/>
    <property type="match status" value="1"/>
</dbReference>
<reference evidence="3 4" key="1">
    <citation type="submission" date="2019-11" db="EMBL/GenBank/DDBJ databases">
        <authorList>
            <person name="Dong K."/>
        </authorList>
    </citation>
    <scope>NUCLEOTIDE SEQUENCE [LARGE SCALE GENOMIC DNA]</scope>
    <source>
        <strain evidence="3 4">JCM 17370</strain>
    </source>
</reference>
<dbReference type="Proteomes" id="UP000442533">
    <property type="component" value="Unassembled WGS sequence"/>
</dbReference>
<evidence type="ECO:0000259" key="2">
    <source>
        <dbReference type="PROSITE" id="PS50206"/>
    </source>
</evidence>
<feature type="chain" id="PRO_5032712389" evidence="1">
    <location>
        <begin position="28"/>
        <end position="191"/>
    </location>
</feature>
<dbReference type="EMBL" id="WMIF01000009">
    <property type="protein sequence ID" value="MTH34667.1"/>
    <property type="molecule type" value="Genomic_DNA"/>
</dbReference>
<gene>
    <name evidence="3" type="ORF">GL279_08650</name>
</gene>
<evidence type="ECO:0000313" key="4">
    <source>
        <dbReference type="Proteomes" id="UP000442533"/>
    </source>
</evidence>
<dbReference type="AlphaFoldDB" id="A0A844H813"/>
<sequence length="191" mass="20676">MSKGRIALVAALLAGLLPVLAPAPGRAEPLFDAQGYRMTQYRAPVPDTAPGARSIGIAEVQALAGQGALLLDVMGLRNYQLAPDGRFLTPEHRDSLPGAVWLPVVGWGRLEPWQQDYLDRNLARLTGGDKARQIVVFCKVDCWVSWNTLKRLHGAGYSRLYWFPGGADAWGDAGLPLQRVTPEPAAPGTRP</sequence>
<keyword evidence="1" id="KW-0732">Signal</keyword>
<feature type="domain" description="Rhodanese" evidence="2">
    <location>
        <begin position="96"/>
        <end position="179"/>
    </location>
</feature>
<comment type="caution">
    <text evidence="3">The sequence shown here is derived from an EMBL/GenBank/DDBJ whole genome shotgun (WGS) entry which is preliminary data.</text>
</comment>
<dbReference type="Pfam" id="PF00581">
    <property type="entry name" value="Rhodanese"/>
    <property type="match status" value="1"/>
</dbReference>
<evidence type="ECO:0000313" key="3">
    <source>
        <dbReference type="EMBL" id="MTH34667.1"/>
    </source>
</evidence>
<proteinExistence type="predicted"/>
<dbReference type="SUPFAM" id="SSF52821">
    <property type="entry name" value="Rhodanese/Cell cycle control phosphatase"/>
    <property type="match status" value="1"/>
</dbReference>
<dbReference type="CDD" id="cd00158">
    <property type="entry name" value="RHOD"/>
    <property type="match status" value="1"/>
</dbReference>
<dbReference type="RefSeq" id="WP_155064226.1">
    <property type="nucleotide sequence ID" value="NZ_WMIF01000009.1"/>
</dbReference>
<organism evidence="3 4">
    <name type="scientific">Paracoccus limosus</name>
    <dbReference type="NCBI Taxonomy" id="913252"/>
    <lineage>
        <taxon>Bacteria</taxon>
        <taxon>Pseudomonadati</taxon>
        <taxon>Pseudomonadota</taxon>
        <taxon>Alphaproteobacteria</taxon>
        <taxon>Rhodobacterales</taxon>
        <taxon>Paracoccaceae</taxon>
        <taxon>Paracoccus</taxon>
    </lineage>
</organism>
<accession>A0A844H813</accession>
<evidence type="ECO:0000256" key="1">
    <source>
        <dbReference type="SAM" id="SignalP"/>
    </source>
</evidence>
<dbReference type="InterPro" id="IPR036873">
    <property type="entry name" value="Rhodanese-like_dom_sf"/>
</dbReference>
<name>A0A844H813_9RHOB</name>
<dbReference type="NCBIfam" id="TIGR03865">
    <property type="entry name" value="PQQ_CXXCW"/>
    <property type="match status" value="1"/>
</dbReference>